<name>A0ABP7Q5C3_9GAMM</name>
<gene>
    <name evidence="6" type="ORF">GCM10022278_37050</name>
</gene>
<feature type="signal peptide" evidence="4">
    <location>
        <begin position="1"/>
        <end position="22"/>
    </location>
</feature>
<dbReference type="EMBL" id="BAABBO010000019">
    <property type="protein sequence ID" value="GAA3976762.1"/>
    <property type="molecule type" value="Genomic_DNA"/>
</dbReference>
<keyword evidence="3" id="KW-0472">Membrane</keyword>
<feature type="chain" id="PRO_5045902971" evidence="4">
    <location>
        <begin position="23"/>
        <end position="593"/>
    </location>
</feature>
<sequence length="593" mass="66092">MHHQSAIPAFFLLVLLSGPAAAIDLPFFGDKHPEFKLKSESQQDLADTIAEDLETYRGQNPAYEFYETPQQYMDAEREFILKYLRSQGYYEGSVEPELQNPNSDDRRLLYTIEPGPLYRIRKLELTSPESIKVPSLSDLRLKKGDGLVADRILNAKNEIEAFVSSQNCLYEVNVDYEASIYPPDQLAFITFRVKDSPQVKVGTVDMQGLEEVDPSFLREDLPLVSGECFNRSKLNEARLELLRTNLIARVDQNLTLNRSAGTVDVMLDLQERSHRTIKAGGGYTSDEGVGVSLGWEHRNFFGAGQLLQTELTLTEVTQALTSKLTLPKFYARNQKLEISASASQRDLEAFRSKSVETSAIVTRQITENRAASAGPRFRLSEIDDEGETEQYVLLSFPTSLRLDTTSQILDPRDGATLNLGVEPFMDLKDTDTRFIKSNISATTYFTAESWSLKPTLALKAGVGSISGANIDSVPADERYYVGGGGSVRGYKFQTLGELDEEGDPVGGLSFIEMATEGRFHIGENLGFVLFLDGGLAMPESAPRFDQNLKYGAGFGLRYYTSFAPFRVDFGFPLSRRDGIDDSFQLYISIGEAY</sequence>
<keyword evidence="7" id="KW-1185">Reference proteome</keyword>
<keyword evidence="2" id="KW-0812">Transmembrane</keyword>
<dbReference type="InterPro" id="IPR039910">
    <property type="entry name" value="D15-like"/>
</dbReference>
<evidence type="ECO:0000256" key="2">
    <source>
        <dbReference type="ARBA" id="ARBA00022452"/>
    </source>
</evidence>
<evidence type="ECO:0000256" key="1">
    <source>
        <dbReference type="ARBA" id="ARBA00004370"/>
    </source>
</evidence>
<evidence type="ECO:0000313" key="6">
    <source>
        <dbReference type="EMBL" id="GAA3976762.1"/>
    </source>
</evidence>
<dbReference type="Gene3D" id="2.40.160.50">
    <property type="entry name" value="membrane protein fhac: a member of the omp85/tpsb transporter family"/>
    <property type="match status" value="1"/>
</dbReference>
<dbReference type="InterPro" id="IPR000184">
    <property type="entry name" value="Bac_surfAg_D15"/>
</dbReference>
<reference evidence="7" key="1">
    <citation type="journal article" date="2019" name="Int. J. Syst. Evol. Microbiol.">
        <title>The Global Catalogue of Microorganisms (GCM) 10K type strain sequencing project: providing services to taxonomists for standard genome sequencing and annotation.</title>
        <authorList>
            <consortium name="The Broad Institute Genomics Platform"/>
            <consortium name="The Broad Institute Genome Sequencing Center for Infectious Disease"/>
            <person name="Wu L."/>
            <person name="Ma J."/>
        </authorList>
    </citation>
    <scope>NUCLEOTIDE SEQUENCE [LARGE SCALE GENOMIC DNA]</scope>
    <source>
        <strain evidence="7">JCM 17555</strain>
    </source>
</reference>
<dbReference type="Pfam" id="PF01103">
    <property type="entry name" value="Omp85"/>
    <property type="match status" value="1"/>
</dbReference>
<proteinExistence type="predicted"/>
<dbReference type="Proteomes" id="UP001501337">
    <property type="component" value="Unassembled WGS sequence"/>
</dbReference>
<evidence type="ECO:0000256" key="4">
    <source>
        <dbReference type="SAM" id="SignalP"/>
    </source>
</evidence>
<organism evidence="6 7">
    <name type="scientific">Allohahella marinimesophila</name>
    <dbReference type="NCBI Taxonomy" id="1054972"/>
    <lineage>
        <taxon>Bacteria</taxon>
        <taxon>Pseudomonadati</taxon>
        <taxon>Pseudomonadota</taxon>
        <taxon>Gammaproteobacteria</taxon>
        <taxon>Oceanospirillales</taxon>
        <taxon>Hahellaceae</taxon>
        <taxon>Allohahella</taxon>
    </lineage>
</organism>
<keyword evidence="2" id="KW-1134">Transmembrane beta strand</keyword>
<protein>
    <submittedName>
        <fullName evidence="6">Autotransporter assembly complex family protein</fullName>
    </submittedName>
</protein>
<comment type="subcellular location">
    <subcellularLocation>
        <location evidence="1">Membrane</location>
    </subcellularLocation>
</comment>
<accession>A0ABP7Q5C3</accession>
<evidence type="ECO:0000259" key="5">
    <source>
        <dbReference type="Pfam" id="PF01103"/>
    </source>
</evidence>
<keyword evidence="4" id="KW-0732">Signal</keyword>
<dbReference type="PANTHER" id="PTHR12815:SF42">
    <property type="entry name" value="BACTERIAL SURFACE ANTIGEN (D15) DOMAIN-CONTAINING PROTEIN"/>
    <property type="match status" value="1"/>
</dbReference>
<feature type="domain" description="Bacterial surface antigen (D15)" evidence="5">
    <location>
        <begin position="299"/>
        <end position="592"/>
    </location>
</feature>
<comment type="caution">
    <text evidence="6">The sequence shown here is derived from an EMBL/GenBank/DDBJ whole genome shotgun (WGS) entry which is preliminary data.</text>
</comment>
<dbReference type="Gene3D" id="3.10.20.310">
    <property type="entry name" value="membrane protein fhac"/>
    <property type="match status" value="1"/>
</dbReference>
<dbReference type="RefSeq" id="WP_344809206.1">
    <property type="nucleotide sequence ID" value="NZ_BAABBO010000019.1"/>
</dbReference>
<evidence type="ECO:0000313" key="7">
    <source>
        <dbReference type="Proteomes" id="UP001501337"/>
    </source>
</evidence>
<evidence type="ECO:0000256" key="3">
    <source>
        <dbReference type="ARBA" id="ARBA00023136"/>
    </source>
</evidence>
<dbReference type="PANTHER" id="PTHR12815">
    <property type="entry name" value="SORTING AND ASSEMBLY MACHINERY SAMM50 PROTEIN FAMILY MEMBER"/>
    <property type="match status" value="1"/>
</dbReference>